<name>A0A562IP86_9ACTN</name>
<dbReference type="OrthoDB" id="3216652at2"/>
<organism evidence="3 4">
    <name type="scientific">Modestobacter roseus</name>
    <dbReference type="NCBI Taxonomy" id="1181884"/>
    <lineage>
        <taxon>Bacteria</taxon>
        <taxon>Bacillati</taxon>
        <taxon>Actinomycetota</taxon>
        <taxon>Actinomycetes</taxon>
        <taxon>Geodermatophilales</taxon>
        <taxon>Geodermatophilaceae</taxon>
        <taxon>Modestobacter</taxon>
    </lineage>
</organism>
<evidence type="ECO:0000313" key="4">
    <source>
        <dbReference type="Proteomes" id="UP000321490"/>
    </source>
</evidence>
<accession>A0A562IP86</accession>
<dbReference type="RefSeq" id="WP_153360931.1">
    <property type="nucleotide sequence ID" value="NZ_JABGDC010000164.1"/>
</dbReference>
<dbReference type="AlphaFoldDB" id="A0A562IP86"/>
<keyword evidence="1" id="KW-0732">Signal</keyword>
<dbReference type="Gene3D" id="3.40.50.2300">
    <property type="match status" value="2"/>
</dbReference>
<dbReference type="InterPro" id="IPR025997">
    <property type="entry name" value="SBP_2_dom"/>
</dbReference>
<evidence type="ECO:0000256" key="1">
    <source>
        <dbReference type="SAM" id="SignalP"/>
    </source>
</evidence>
<proteinExistence type="predicted"/>
<comment type="caution">
    <text evidence="3">The sequence shown here is derived from an EMBL/GenBank/DDBJ whole genome shotgun (WGS) entry which is preliminary data.</text>
</comment>
<gene>
    <name evidence="3" type="ORF">JD78_01234</name>
</gene>
<feature type="signal peptide" evidence="1">
    <location>
        <begin position="1"/>
        <end position="23"/>
    </location>
</feature>
<keyword evidence="4" id="KW-1185">Reference proteome</keyword>
<evidence type="ECO:0000259" key="2">
    <source>
        <dbReference type="Pfam" id="PF13407"/>
    </source>
</evidence>
<dbReference type="EMBL" id="VLKF01000001">
    <property type="protein sequence ID" value="TWH72712.1"/>
    <property type="molecule type" value="Genomic_DNA"/>
</dbReference>
<reference evidence="3 4" key="1">
    <citation type="submission" date="2019-07" db="EMBL/GenBank/DDBJ databases">
        <title>R&amp;d 2014.</title>
        <authorList>
            <person name="Klenk H.-P."/>
        </authorList>
    </citation>
    <scope>NUCLEOTIDE SEQUENCE [LARGE SCALE GENOMIC DNA]</scope>
    <source>
        <strain evidence="3 4">DSM 45764</strain>
    </source>
</reference>
<protein>
    <submittedName>
        <fullName evidence="3">Ribose transport system substrate-binding protein</fullName>
    </submittedName>
</protein>
<feature type="chain" id="PRO_5039040884" evidence="1">
    <location>
        <begin position="24"/>
        <end position="393"/>
    </location>
</feature>
<feature type="domain" description="Periplasmic binding protein" evidence="2">
    <location>
        <begin position="106"/>
        <end position="332"/>
    </location>
</feature>
<dbReference type="Pfam" id="PF13407">
    <property type="entry name" value="Peripla_BP_4"/>
    <property type="match status" value="1"/>
</dbReference>
<dbReference type="InterPro" id="IPR028082">
    <property type="entry name" value="Peripla_BP_I"/>
</dbReference>
<dbReference type="Proteomes" id="UP000321490">
    <property type="component" value="Unassembled WGS sequence"/>
</dbReference>
<sequence>MGTNARSRVTLLAALTAATLGVAGCSSDGGDAGSEGSSGDVVYRDADGECAAEPLEGIDYETASERIAYFEEASTGLPQTEPLPEPVDPSTTVAVLDNGSAVGSIIYAGIEQAAETAGVQLQRIDAGLDAQSVNTAVGSVVESAPDILISPAVDATFFQNHLEALEEAGTTVVYAGNSNAEQFGLLDSHSGRGASLVNGEVLAAAAITFTCGTSTEFVFYRVPEFSFSQVQLEAAEAYLEDTCPDCTLRVVDIPVATMDTTAGDAIVSDLQAHPETDFFITSADQMQIGLKAKQDLAGLDVPGMGQSSLPPNIEQIGSGLQAAGLAVDYNQYSWFMLDEGLRRHQGLEVEYGDWLPWVKAISRVITPATADEYPNGFVAYPGMADDFAALWGK</sequence>
<evidence type="ECO:0000313" key="3">
    <source>
        <dbReference type="EMBL" id="TWH72712.1"/>
    </source>
</evidence>
<dbReference type="PROSITE" id="PS51257">
    <property type="entry name" value="PROKAR_LIPOPROTEIN"/>
    <property type="match status" value="1"/>
</dbReference>
<dbReference type="SUPFAM" id="SSF53822">
    <property type="entry name" value="Periplasmic binding protein-like I"/>
    <property type="match status" value="1"/>
</dbReference>